<sequence>MPLLGPADELPHPPRRVLVAGTSGSGKSTLASLVARTLRLSYVEMDSLFHGPQWTPRPEFEADVRRFVKGEAWATEWQYRLVRPVLLEHADTLVWLDHPRHVVMRRVTVRTAVRRLRREELWNGNVEPPLRTVFTDPEHLLRWAWKSHARTGERIGAVLRGEHADRLAVVRLRGQREVDQWRSGPLRRAAERGEESVR</sequence>
<dbReference type="Gene3D" id="3.40.50.300">
    <property type="entry name" value="P-loop containing nucleotide triphosphate hydrolases"/>
    <property type="match status" value="1"/>
</dbReference>
<evidence type="ECO:0000313" key="1">
    <source>
        <dbReference type="EMBL" id="ROP41083.1"/>
    </source>
</evidence>
<reference evidence="1 2" key="1">
    <citation type="submission" date="2018-11" db="EMBL/GenBank/DDBJ databases">
        <title>Sequencing the genomes of 1000 actinobacteria strains.</title>
        <authorList>
            <person name="Klenk H.-P."/>
        </authorList>
    </citation>
    <scope>NUCLEOTIDE SEQUENCE [LARGE SCALE GENOMIC DNA]</scope>
    <source>
        <strain evidence="1 2">DSM 44231</strain>
    </source>
</reference>
<protein>
    <submittedName>
        <fullName evidence="1">Adenylate kinase family enzyme</fullName>
    </submittedName>
</protein>
<dbReference type="PANTHER" id="PTHR37816:SF1">
    <property type="entry name" value="TOXIN"/>
    <property type="match status" value="1"/>
</dbReference>
<name>A0A3N1HF18_9PSEU</name>
<dbReference type="RefSeq" id="WP_246037965.1">
    <property type="nucleotide sequence ID" value="NZ_RJKM01000001.1"/>
</dbReference>
<dbReference type="GO" id="GO:0016301">
    <property type="term" value="F:kinase activity"/>
    <property type="evidence" value="ECO:0007669"/>
    <property type="project" value="UniProtKB-KW"/>
</dbReference>
<proteinExistence type="predicted"/>
<dbReference type="InterPro" id="IPR052922">
    <property type="entry name" value="Cytidylate_Kinase-2"/>
</dbReference>
<organism evidence="1 2">
    <name type="scientific">Saccharothrix texasensis</name>
    <dbReference type="NCBI Taxonomy" id="103734"/>
    <lineage>
        <taxon>Bacteria</taxon>
        <taxon>Bacillati</taxon>
        <taxon>Actinomycetota</taxon>
        <taxon>Actinomycetes</taxon>
        <taxon>Pseudonocardiales</taxon>
        <taxon>Pseudonocardiaceae</taxon>
        <taxon>Saccharothrix</taxon>
    </lineage>
</organism>
<gene>
    <name evidence="1" type="ORF">EDD40_6507</name>
</gene>
<accession>A0A3N1HF18</accession>
<evidence type="ECO:0000313" key="2">
    <source>
        <dbReference type="Proteomes" id="UP000268727"/>
    </source>
</evidence>
<comment type="caution">
    <text evidence="1">The sequence shown here is derived from an EMBL/GenBank/DDBJ whole genome shotgun (WGS) entry which is preliminary data.</text>
</comment>
<dbReference type="EMBL" id="RJKM01000001">
    <property type="protein sequence ID" value="ROP41083.1"/>
    <property type="molecule type" value="Genomic_DNA"/>
</dbReference>
<keyword evidence="1" id="KW-0418">Kinase</keyword>
<dbReference type="SUPFAM" id="SSF52540">
    <property type="entry name" value="P-loop containing nucleoside triphosphate hydrolases"/>
    <property type="match status" value="1"/>
</dbReference>
<keyword evidence="1" id="KW-0808">Transferase</keyword>
<dbReference type="InterPro" id="IPR027417">
    <property type="entry name" value="P-loop_NTPase"/>
</dbReference>
<keyword evidence="2" id="KW-1185">Reference proteome</keyword>
<dbReference type="AlphaFoldDB" id="A0A3N1HF18"/>
<dbReference type="PANTHER" id="PTHR37816">
    <property type="entry name" value="YALI0E33011P"/>
    <property type="match status" value="1"/>
</dbReference>
<dbReference type="Proteomes" id="UP000268727">
    <property type="component" value="Unassembled WGS sequence"/>
</dbReference>